<dbReference type="InterPro" id="IPR027417">
    <property type="entry name" value="P-loop_NTPase"/>
</dbReference>
<dbReference type="AlphaFoldDB" id="X0UZX6"/>
<dbReference type="SUPFAM" id="SSF52540">
    <property type="entry name" value="P-loop containing nucleoside triphosphate hydrolases"/>
    <property type="match status" value="1"/>
</dbReference>
<name>X0UZX6_9ZZZZ</name>
<protein>
    <submittedName>
        <fullName evidence="1">Uncharacterized protein</fullName>
    </submittedName>
</protein>
<sequence length="82" mass="9446">FFLFKLLCNLIDLSWSFMKELEAIIDVKELIKNYGTFPVFDGLSLTINKGSCTGLIREFILFEGKIRGTTLYQYSHDIILSC</sequence>
<proteinExistence type="predicted"/>
<gene>
    <name evidence="1" type="ORF">S01H1_23019</name>
</gene>
<organism evidence="1">
    <name type="scientific">marine sediment metagenome</name>
    <dbReference type="NCBI Taxonomy" id="412755"/>
    <lineage>
        <taxon>unclassified sequences</taxon>
        <taxon>metagenomes</taxon>
        <taxon>ecological metagenomes</taxon>
    </lineage>
</organism>
<accession>X0UZX6</accession>
<evidence type="ECO:0000313" key="1">
    <source>
        <dbReference type="EMBL" id="GAF93945.1"/>
    </source>
</evidence>
<feature type="non-terminal residue" evidence="1">
    <location>
        <position position="1"/>
    </location>
</feature>
<dbReference type="EMBL" id="BARS01013154">
    <property type="protein sequence ID" value="GAF93945.1"/>
    <property type="molecule type" value="Genomic_DNA"/>
</dbReference>
<comment type="caution">
    <text evidence="1">The sequence shown here is derived from an EMBL/GenBank/DDBJ whole genome shotgun (WGS) entry which is preliminary data.</text>
</comment>
<reference evidence="1" key="1">
    <citation type="journal article" date="2014" name="Front. Microbiol.">
        <title>High frequency of phylogenetically diverse reductive dehalogenase-homologous genes in deep subseafloor sedimentary metagenomes.</title>
        <authorList>
            <person name="Kawai M."/>
            <person name="Futagami T."/>
            <person name="Toyoda A."/>
            <person name="Takaki Y."/>
            <person name="Nishi S."/>
            <person name="Hori S."/>
            <person name="Arai W."/>
            <person name="Tsubouchi T."/>
            <person name="Morono Y."/>
            <person name="Uchiyama I."/>
            <person name="Ito T."/>
            <person name="Fujiyama A."/>
            <person name="Inagaki F."/>
            <person name="Takami H."/>
        </authorList>
    </citation>
    <scope>NUCLEOTIDE SEQUENCE</scope>
    <source>
        <strain evidence="1">Expedition CK06-06</strain>
    </source>
</reference>